<organism evidence="1 2">
    <name type="scientific">Parasponia andersonii</name>
    <name type="common">Sponia andersonii</name>
    <dbReference type="NCBI Taxonomy" id="3476"/>
    <lineage>
        <taxon>Eukaryota</taxon>
        <taxon>Viridiplantae</taxon>
        <taxon>Streptophyta</taxon>
        <taxon>Embryophyta</taxon>
        <taxon>Tracheophyta</taxon>
        <taxon>Spermatophyta</taxon>
        <taxon>Magnoliopsida</taxon>
        <taxon>eudicotyledons</taxon>
        <taxon>Gunneridae</taxon>
        <taxon>Pentapetalae</taxon>
        <taxon>rosids</taxon>
        <taxon>fabids</taxon>
        <taxon>Rosales</taxon>
        <taxon>Cannabaceae</taxon>
        <taxon>Parasponia</taxon>
    </lineage>
</organism>
<reference evidence="2" key="1">
    <citation type="submission" date="2016-06" db="EMBL/GenBank/DDBJ databases">
        <title>Parallel loss of symbiosis genes in relatives of nitrogen-fixing non-legume Parasponia.</title>
        <authorList>
            <person name="Van Velzen R."/>
            <person name="Holmer R."/>
            <person name="Bu F."/>
            <person name="Rutten L."/>
            <person name="Van Zeijl A."/>
            <person name="Liu W."/>
            <person name="Santuari L."/>
            <person name="Cao Q."/>
            <person name="Sharma T."/>
            <person name="Shen D."/>
            <person name="Roswanjaya Y."/>
            <person name="Wardhani T."/>
            <person name="Kalhor M.S."/>
            <person name="Jansen J."/>
            <person name="Van den Hoogen J."/>
            <person name="Gungor B."/>
            <person name="Hartog M."/>
            <person name="Hontelez J."/>
            <person name="Verver J."/>
            <person name="Yang W.-C."/>
            <person name="Schijlen E."/>
            <person name="Repin R."/>
            <person name="Schilthuizen M."/>
            <person name="Schranz E."/>
            <person name="Heidstra R."/>
            <person name="Miyata K."/>
            <person name="Fedorova E."/>
            <person name="Kohlen W."/>
            <person name="Bisseling T."/>
            <person name="Smit S."/>
            <person name="Geurts R."/>
        </authorList>
    </citation>
    <scope>NUCLEOTIDE SEQUENCE [LARGE SCALE GENOMIC DNA]</scope>
    <source>
        <strain evidence="2">cv. WU1-14</strain>
    </source>
</reference>
<protein>
    <submittedName>
        <fullName evidence="1">Uncharacterized protein</fullName>
    </submittedName>
</protein>
<evidence type="ECO:0000313" key="1">
    <source>
        <dbReference type="EMBL" id="PON34316.1"/>
    </source>
</evidence>
<comment type="caution">
    <text evidence="1">The sequence shown here is derived from an EMBL/GenBank/DDBJ whole genome shotgun (WGS) entry which is preliminary data.</text>
</comment>
<name>A0A2P5ACR4_PARAD</name>
<dbReference type="AlphaFoldDB" id="A0A2P5ACR4"/>
<dbReference type="Proteomes" id="UP000237105">
    <property type="component" value="Unassembled WGS sequence"/>
</dbReference>
<gene>
    <name evidence="1" type="ORF">PanWU01x14_345330</name>
</gene>
<keyword evidence="2" id="KW-1185">Reference proteome</keyword>
<evidence type="ECO:0000313" key="2">
    <source>
        <dbReference type="Proteomes" id="UP000237105"/>
    </source>
</evidence>
<feature type="non-terminal residue" evidence="1">
    <location>
        <position position="52"/>
    </location>
</feature>
<sequence length="52" mass="6118">MALDRDIVPNMKFKRMFFTTEDIEETNYAKNAQLQVDYNNSYQTSVDAASYE</sequence>
<dbReference type="EMBL" id="JXTB01000668">
    <property type="protein sequence ID" value="PON34316.1"/>
    <property type="molecule type" value="Genomic_DNA"/>
</dbReference>
<proteinExistence type="predicted"/>
<accession>A0A2P5ACR4</accession>